<evidence type="ECO:0000256" key="3">
    <source>
        <dbReference type="SAM" id="SignalP"/>
    </source>
</evidence>
<protein>
    <submittedName>
        <fullName evidence="4">Uncharacterized protein</fullName>
    </submittedName>
</protein>
<keyword evidence="2" id="KW-0472">Membrane</keyword>
<organism evidence="4">
    <name type="scientific">Timema shepardi</name>
    <name type="common">Walking stick</name>
    <dbReference type="NCBI Taxonomy" id="629360"/>
    <lineage>
        <taxon>Eukaryota</taxon>
        <taxon>Metazoa</taxon>
        <taxon>Ecdysozoa</taxon>
        <taxon>Arthropoda</taxon>
        <taxon>Hexapoda</taxon>
        <taxon>Insecta</taxon>
        <taxon>Pterygota</taxon>
        <taxon>Neoptera</taxon>
        <taxon>Polyneoptera</taxon>
        <taxon>Phasmatodea</taxon>
        <taxon>Timematodea</taxon>
        <taxon>Timematoidea</taxon>
        <taxon>Timematidae</taxon>
        <taxon>Timema</taxon>
    </lineage>
</organism>
<keyword evidence="2" id="KW-1133">Transmembrane helix</keyword>
<accession>A0A7R9AXV2</accession>
<feature type="region of interest" description="Disordered" evidence="1">
    <location>
        <begin position="181"/>
        <end position="242"/>
    </location>
</feature>
<gene>
    <name evidence="4" type="ORF">TSIB3V08_LOCUS6343</name>
</gene>
<dbReference type="EMBL" id="OC002693">
    <property type="protein sequence ID" value="CAD7262226.1"/>
    <property type="molecule type" value="Genomic_DNA"/>
</dbReference>
<feature type="region of interest" description="Disordered" evidence="1">
    <location>
        <begin position="265"/>
        <end position="303"/>
    </location>
</feature>
<proteinExistence type="predicted"/>
<reference evidence="4" key="1">
    <citation type="submission" date="2020-11" db="EMBL/GenBank/DDBJ databases">
        <authorList>
            <person name="Tran Van P."/>
        </authorList>
    </citation>
    <scope>NUCLEOTIDE SEQUENCE</scope>
</reference>
<evidence type="ECO:0000256" key="1">
    <source>
        <dbReference type="SAM" id="MobiDB-lite"/>
    </source>
</evidence>
<evidence type="ECO:0000313" key="4">
    <source>
        <dbReference type="EMBL" id="CAD7262226.1"/>
    </source>
</evidence>
<keyword evidence="2" id="KW-0812">Transmembrane</keyword>
<feature type="chain" id="PRO_5030538465" evidence="3">
    <location>
        <begin position="19"/>
        <end position="303"/>
    </location>
</feature>
<name>A0A7R9AXV2_TIMSH</name>
<evidence type="ECO:0000256" key="2">
    <source>
        <dbReference type="SAM" id="Phobius"/>
    </source>
</evidence>
<keyword evidence="3" id="KW-0732">Signal</keyword>
<dbReference type="AlphaFoldDB" id="A0A7R9AXV2"/>
<feature type="signal peptide" evidence="3">
    <location>
        <begin position="1"/>
        <end position="18"/>
    </location>
</feature>
<feature type="compositionally biased region" description="Low complexity" evidence="1">
    <location>
        <begin position="294"/>
        <end position="303"/>
    </location>
</feature>
<sequence length="303" mass="34449">MIIYISCELLVSLTVGVSQCLWSSTCGLIVTVACPKSNWDTIPYSQFTEDVKEEDAVLLGKPSWTDHSLDFLWGEEDDNPYFIFQMKQRDPHFFRDQTTCSGHRFGIYMATSHEEYNKHAGKRKYYTVRCFIVISMVAIAVILVSLMVYDMAIQYNASPPKEREVELEEVNPHLRGGRVENHLVKTTLSSPDRDSNLDLPVLGGRAQHDSRVDGDDEESSEYSSLENKTIDESKSTNIGQPWKLRKPFNEDINIEPREVSLKQVLEHQPSSINSRKPDGMPAKLRGPRRRRGRLAGAAGLEKK</sequence>
<feature type="transmembrane region" description="Helical" evidence="2">
    <location>
        <begin position="126"/>
        <end position="149"/>
    </location>
</feature>